<proteinExistence type="predicted"/>
<dbReference type="AlphaFoldDB" id="A0A1M4ZZ60"/>
<protein>
    <submittedName>
        <fullName evidence="1">Uncharacterized protein</fullName>
    </submittedName>
</protein>
<dbReference type="RefSeq" id="WP_139279135.1">
    <property type="nucleotide sequence ID" value="NZ_FQVL01000011.1"/>
</dbReference>
<organism evidence="1 2">
    <name type="scientific">Seinonella peptonophila</name>
    <dbReference type="NCBI Taxonomy" id="112248"/>
    <lineage>
        <taxon>Bacteria</taxon>
        <taxon>Bacillati</taxon>
        <taxon>Bacillota</taxon>
        <taxon>Bacilli</taxon>
        <taxon>Bacillales</taxon>
        <taxon>Thermoactinomycetaceae</taxon>
        <taxon>Seinonella</taxon>
    </lineage>
</organism>
<sequence length="112" mass="13315">MKRTREYLQEKSIHRKYMTSNQEKAPLSISVNWTEIIRVAAQAYRKNSLMSRKEQDKNNGYEIESEIKKIPIKKGVREELEREAVTAHSFDRRVLPPPLYKKTFPPYHTPIQ</sequence>
<evidence type="ECO:0000313" key="1">
    <source>
        <dbReference type="EMBL" id="SHF22946.1"/>
    </source>
</evidence>
<keyword evidence="2" id="KW-1185">Reference proteome</keyword>
<name>A0A1M4ZZ60_9BACL</name>
<dbReference type="Proteomes" id="UP000184476">
    <property type="component" value="Unassembled WGS sequence"/>
</dbReference>
<dbReference type="EMBL" id="FQVL01000011">
    <property type="protein sequence ID" value="SHF22946.1"/>
    <property type="molecule type" value="Genomic_DNA"/>
</dbReference>
<accession>A0A1M4ZZ60</accession>
<reference evidence="1 2" key="1">
    <citation type="submission" date="2016-11" db="EMBL/GenBank/DDBJ databases">
        <authorList>
            <person name="Jaros S."/>
            <person name="Januszkiewicz K."/>
            <person name="Wedrychowicz H."/>
        </authorList>
    </citation>
    <scope>NUCLEOTIDE SEQUENCE [LARGE SCALE GENOMIC DNA]</scope>
    <source>
        <strain evidence="1 2">DSM 44666</strain>
    </source>
</reference>
<gene>
    <name evidence="1" type="ORF">SAMN05444392_11143</name>
</gene>
<evidence type="ECO:0000313" key="2">
    <source>
        <dbReference type="Proteomes" id="UP000184476"/>
    </source>
</evidence>